<proteinExistence type="predicted"/>
<dbReference type="Proteomes" id="UP000092460">
    <property type="component" value="Unassembled WGS sequence"/>
</dbReference>
<dbReference type="EnsemblMetazoa" id="GPPI016253-RA">
    <property type="protein sequence ID" value="GPPI016253-PA"/>
    <property type="gene ID" value="GPPI016253"/>
</dbReference>
<reference evidence="2" key="1">
    <citation type="submission" date="2015-01" db="EMBL/GenBank/DDBJ databases">
        <authorList>
            <person name="Aksoy S."/>
            <person name="Warren W."/>
            <person name="Wilson R.K."/>
        </authorList>
    </citation>
    <scope>NUCLEOTIDE SEQUENCE [LARGE SCALE GENOMIC DNA]</scope>
    <source>
        <strain evidence="2">IAEA</strain>
    </source>
</reference>
<sequence length="106" mass="12029">MPTICLKRCIMVQFLVELTHYFVAFWTSFCPPRKSSARRLDKATQTTKIPTATTITVAISGTIKFRSNHSGIQAGNRMRVCKFPEPRPSSRGAIVPLLHAFCFFMY</sequence>
<organism evidence="1 2">
    <name type="scientific">Glossina palpalis gambiensis</name>
    <dbReference type="NCBI Taxonomy" id="67801"/>
    <lineage>
        <taxon>Eukaryota</taxon>
        <taxon>Metazoa</taxon>
        <taxon>Ecdysozoa</taxon>
        <taxon>Arthropoda</taxon>
        <taxon>Hexapoda</taxon>
        <taxon>Insecta</taxon>
        <taxon>Pterygota</taxon>
        <taxon>Neoptera</taxon>
        <taxon>Endopterygota</taxon>
        <taxon>Diptera</taxon>
        <taxon>Brachycera</taxon>
        <taxon>Muscomorpha</taxon>
        <taxon>Hippoboscoidea</taxon>
        <taxon>Glossinidae</taxon>
        <taxon>Glossina</taxon>
    </lineage>
</organism>
<evidence type="ECO:0000313" key="2">
    <source>
        <dbReference type="Proteomes" id="UP000092460"/>
    </source>
</evidence>
<dbReference type="VEuPathDB" id="VectorBase:GPPI016253"/>
<reference evidence="1" key="2">
    <citation type="submission" date="2020-05" db="UniProtKB">
        <authorList>
            <consortium name="EnsemblMetazoa"/>
        </authorList>
    </citation>
    <scope>IDENTIFICATION</scope>
    <source>
        <strain evidence="1">IAEA</strain>
    </source>
</reference>
<name>A0A1B0B1Z5_9MUSC</name>
<keyword evidence="2" id="KW-1185">Reference proteome</keyword>
<dbReference type="AlphaFoldDB" id="A0A1B0B1Z5"/>
<evidence type="ECO:0000313" key="1">
    <source>
        <dbReference type="EnsemblMetazoa" id="GPPI016253-PA"/>
    </source>
</evidence>
<accession>A0A1B0B1Z5</accession>
<dbReference type="EMBL" id="JXJN01007386">
    <property type="status" value="NOT_ANNOTATED_CDS"/>
    <property type="molecule type" value="Genomic_DNA"/>
</dbReference>
<protein>
    <submittedName>
        <fullName evidence="1">Uncharacterized protein</fullName>
    </submittedName>
</protein>